<keyword evidence="3 7" id="KW-0812">Transmembrane</keyword>
<dbReference type="InterPro" id="IPR020846">
    <property type="entry name" value="MFS_dom"/>
</dbReference>
<feature type="transmembrane region" description="Helical" evidence="7">
    <location>
        <begin position="307"/>
        <end position="325"/>
    </location>
</feature>
<sequence length="502" mass="55192">MMPAQFTSGRRQFSLYNLFTILAVSFGSASYGWASSAIAPVLALPEFSEYFELTTRPNGLSLQATINGLFQTGGLLGVFIVSWFADKYGRRVAIAVPAIILVVTAALLAGATNVGEFIVWRFFAGAGTFMILAAVPTYMTEAVPPRNRGMLVDIHGAALLFGYMSVIWAGYGVFFWKNPNNWRVIFALQAVFPLAVLCMLPFLPESPRWLISQSRYDEARTTLDRLHTPEEAKMEFDQITSQLRIDSQLPKSYVSMFTKKSYRKRSLLSIGTTCAIQCSGILVLNNYQPTLYATLGYNVEKQLLLEGGWITLAWGSGVLGCFIIDRMPRPKLIAGALAGCMVCLIIIAALIANFVPSDNSAALNAIVAFLFIYVIFYEGGLDGTQFAYIGEIFPTHLRPKGMNLGVAGICLMNIIWLQSAPAGIANASWKYFLAYIIPGCLAAIGIWLFFPDTWGMPLEEIAMIFGDADEVTEGREDASASDNLEEKHRTGHVEQTRGETIV</sequence>
<keyword evidence="5 7" id="KW-0472">Membrane</keyword>
<evidence type="ECO:0000313" key="10">
    <source>
        <dbReference type="Proteomes" id="UP000654913"/>
    </source>
</evidence>
<feature type="transmembrane region" description="Helical" evidence="7">
    <location>
        <begin position="431"/>
        <end position="450"/>
    </location>
</feature>
<evidence type="ECO:0000256" key="6">
    <source>
        <dbReference type="SAM" id="MobiDB-lite"/>
    </source>
</evidence>
<feature type="transmembrane region" description="Helical" evidence="7">
    <location>
        <begin position="332"/>
        <end position="355"/>
    </location>
</feature>
<dbReference type="Gene3D" id="1.20.1250.20">
    <property type="entry name" value="MFS general substrate transporter like domains"/>
    <property type="match status" value="1"/>
</dbReference>
<dbReference type="InterPro" id="IPR036259">
    <property type="entry name" value="MFS_trans_sf"/>
</dbReference>
<feature type="transmembrane region" description="Helical" evidence="7">
    <location>
        <begin position="92"/>
        <end position="112"/>
    </location>
</feature>
<dbReference type="OrthoDB" id="6612291at2759"/>
<keyword evidence="4 7" id="KW-1133">Transmembrane helix</keyword>
<evidence type="ECO:0000256" key="2">
    <source>
        <dbReference type="ARBA" id="ARBA00010992"/>
    </source>
</evidence>
<feature type="transmembrane region" description="Helical" evidence="7">
    <location>
        <begin position="361"/>
        <end position="380"/>
    </location>
</feature>
<comment type="subcellular location">
    <subcellularLocation>
        <location evidence="1">Membrane</location>
        <topology evidence="1">Multi-pass membrane protein</topology>
    </subcellularLocation>
</comment>
<dbReference type="GO" id="GO:0005351">
    <property type="term" value="F:carbohydrate:proton symporter activity"/>
    <property type="evidence" value="ECO:0007669"/>
    <property type="project" value="TreeGrafter"/>
</dbReference>
<dbReference type="GeneID" id="64973645"/>
<dbReference type="InterPro" id="IPR005829">
    <property type="entry name" value="Sugar_transporter_CS"/>
</dbReference>
<dbReference type="PANTHER" id="PTHR48022:SF11">
    <property type="entry name" value="MONOSACCHARIDE TRANSPORTER (HXT8), PUTATIVE (AFU_ORTHOLOGUE AFUA_2G08120)-RELATED"/>
    <property type="match status" value="1"/>
</dbReference>
<dbReference type="InterPro" id="IPR050360">
    <property type="entry name" value="MFS_Sugar_Transporters"/>
</dbReference>
<feature type="transmembrane region" description="Helical" evidence="7">
    <location>
        <begin position="401"/>
        <end position="419"/>
    </location>
</feature>
<dbReference type="PROSITE" id="PS00216">
    <property type="entry name" value="SUGAR_TRANSPORT_1"/>
    <property type="match status" value="1"/>
</dbReference>
<dbReference type="Pfam" id="PF00083">
    <property type="entry name" value="Sugar_tr"/>
    <property type="match status" value="1"/>
</dbReference>
<dbReference type="PROSITE" id="PS50850">
    <property type="entry name" value="MFS"/>
    <property type="match status" value="1"/>
</dbReference>
<dbReference type="KEGG" id="apuu:APUU_40084A"/>
<evidence type="ECO:0000256" key="3">
    <source>
        <dbReference type="ARBA" id="ARBA00022692"/>
    </source>
</evidence>
<protein>
    <recommendedName>
        <fullName evidence="8">Major facilitator superfamily (MFS) profile domain-containing protein</fullName>
    </recommendedName>
</protein>
<feature type="transmembrane region" description="Helical" evidence="7">
    <location>
        <begin position="151"/>
        <end position="176"/>
    </location>
</feature>
<reference evidence="9" key="2">
    <citation type="submission" date="2021-02" db="EMBL/GenBank/DDBJ databases">
        <title>Aspergillus puulaauensis MK2 genome sequence.</title>
        <authorList>
            <person name="Futagami T."/>
            <person name="Mori K."/>
            <person name="Kadooka C."/>
            <person name="Tanaka T."/>
        </authorList>
    </citation>
    <scope>NUCLEOTIDE SEQUENCE</scope>
    <source>
        <strain evidence="9">MK2</strain>
    </source>
</reference>
<name>A0A7R7XLK7_9EURO</name>
<reference evidence="9" key="1">
    <citation type="submission" date="2021-01" db="EMBL/GenBank/DDBJ databases">
        <authorList>
            <consortium name="Aspergillus puulaauensis MK2 genome sequencing consortium"/>
            <person name="Kazuki M."/>
            <person name="Futagami T."/>
        </authorList>
    </citation>
    <scope>NUCLEOTIDE SEQUENCE</scope>
    <source>
        <strain evidence="9">MK2</strain>
    </source>
</reference>
<dbReference type="Proteomes" id="UP000654913">
    <property type="component" value="Chromosome 4"/>
</dbReference>
<feature type="transmembrane region" description="Helical" evidence="7">
    <location>
        <begin position="182"/>
        <end position="203"/>
    </location>
</feature>
<dbReference type="RefSeq" id="XP_041555834.1">
    <property type="nucleotide sequence ID" value="XM_041703116.1"/>
</dbReference>
<feature type="region of interest" description="Disordered" evidence="6">
    <location>
        <begin position="475"/>
        <end position="502"/>
    </location>
</feature>
<comment type="similarity">
    <text evidence="2">Belongs to the major facilitator superfamily. Sugar transporter (TC 2.A.1.1) family.</text>
</comment>
<feature type="domain" description="Major facilitator superfamily (MFS) profile" evidence="8">
    <location>
        <begin position="20"/>
        <end position="454"/>
    </location>
</feature>
<dbReference type="AlphaFoldDB" id="A0A7R7XLK7"/>
<evidence type="ECO:0000256" key="4">
    <source>
        <dbReference type="ARBA" id="ARBA00022989"/>
    </source>
</evidence>
<feature type="transmembrane region" description="Helical" evidence="7">
    <location>
        <begin position="67"/>
        <end position="85"/>
    </location>
</feature>
<dbReference type="EMBL" id="AP024446">
    <property type="protein sequence ID" value="BCS23640.1"/>
    <property type="molecule type" value="Genomic_DNA"/>
</dbReference>
<proteinExistence type="inferred from homology"/>
<keyword evidence="10" id="KW-1185">Reference proteome</keyword>
<evidence type="ECO:0000256" key="5">
    <source>
        <dbReference type="ARBA" id="ARBA00023136"/>
    </source>
</evidence>
<evidence type="ECO:0000256" key="1">
    <source>
        <dbReference type="ARBA" id="ARBA00004141"/>
    </source>
</evidence>
<dbReference type="SUPFAM" id="SSF103473">
    <property type="entry name" value="MFS general substrate transporter"/>
    <property type="match status" value="1"/>
</dbReference>
<evidence type="ECO:0000259" key="8">
    <source>
        <dbReference type="PROSITE" id="PS50850"/>
    </source>
</evidence>
<dbReference type="PANTHER" id="PTHR48022">
    <property type="entry name" value="PLASTIDIC GLUCOSE TRANSPORTER 4"/>
    <property type="match status" value="1"/>
</dbReference>
<feature type="transmembrane region" description="Helical" evidence="7">
    <location>
        <begin position="266"/>
        <end position="287"/>
    </location>
</feature>
<accession>A0A7R7XLK7</accession>
<organism evidence="9 10">
    <name type="scientific">Aspergillus puulaauensis</name>
    <dbReference type="NCBI Taxonomy" id="1220207"/>
    <lineage>
        <taxon>Eukaryota</taxon>
        <taxon>Fungi</taxon>
        <taxon>Dikarya</taxon>
        <taxon>Ascomycota</taxon>
        <taxon>Pezizomycotina</taxon>
        <taxon>Eurotiomycetes</taxon>
        <taxon>Eurotiomycetidae</taxon>
        <taxon>Eurotiales</taxon>
        <taxon>Aspergillaceae</taxon>
        <taxon>Aspergillus</taxon>
    </lineage>
</organism>
<dbReference type="InterPro" id="IPR005828">
    <property type="entry name" value="MFS_sugar_transport-like"/>
</dbReference>
<gene>
    <name evidence="9" type="ORF">APUU_40084A</name>
</gene>
<evidence type="ECO:0000256" key="7">
    <source>
        <dbReference type="SAM" id="Phobius"/>
    </source>
</evidence>
<dbReference type="GO" id="GO:0016020">
    <property type="term" value="C:membrane"/>
    <property type="evidence" value="ECO:0007669"/>
    <property type="project" value="UniProtKB-SubCell"/>
</dbReference>
<feature type="transmembrane region" description="Helical" evidence="7">
    <location>
        <begin position="118"/>
        <end position="139"/>
    </location>
</feature>
<evidence type="ECO:0000313" key="9">
    <source>
        <dbReference type="EMBL" id="BCS23640.1"/>
    </source>
</evidence>